<dbReference type="Proteomes" id="UP000095766">
    <property type="component" value="Unassembled WGS sequence"/>
</dbReference>
<feature type="compositionally biased region" description="Basic and acidic residues" evidence="1">
    <location>
        <begin position="189"/>
        <end position="207"/>
    </location>
</feature>
<evidence type="ECO:0000313" key="3">
    <source>
        <dbReference type="Proteomes" id="UP000095766"/>
    </source>
</evidence>
<evidence type="ECO:0000313" key="2">
    <source>
        <dbReference type="EMBL" id="CUQ33694.1"/>
    </source>
</evidence>
<feature type="compositionally biased region" description="Polar residues" evidence="1">
    <location>
        <begin position="149"/>
        <end position="159"/>
    </location>
</feature>
<feature type="region of interest" description="Disordered" evidence="1">
    <location>
        <begin position="187"/>
        <end position="258"/>
    </location>
</feature>
<feature type="compositionally biased region" description="Basic and acidic residues" evidence="1">
    <location>
        <begin position="132"/>
        <end position="148"/>
    </location>
</feature>
<evidence type="ECO:0008006" key="4">
    <source>
        <dbReference type="Google" id="ProtNLM"/>
    </source>
</evidence>
<dbReference type="AlphaFoldDB" id="A0A174VFT9"/>
<reference evidence="2 3" key="1">
    <citation type="submission" date="2015-09" db="EMBL/GenBank/DDBJ databases">
        <authorList>
            <consortium name="Pathogen Informatics"/>
        </authorList>
    </citation>
    <scope>NUCLEOTIDE SEQUENCE [LARGE SCALE GENOMIC DNA]</scope>
    <source>
        <strain evidence="2 3">2789STDY5834898</strain>
    </source>
</reference>
<evidence type="ECO:0000256" key="1">
    <source>
        <dbReference type="SAM" id="MobiDB-lite"/>
    </source>
</evidence>
<name>A0A174VFT9_BACUN</name>
<organism evidence="2 3">
    <name type="scientific">Bacteroides uniformis</name>
    <dbReference type="NCBI Taxonomy" id="820"/>
    <lineage>
        <taxon>Bacteria</taxon>
        <taxon>Pseudomonadati</taxon>
        <taxon>Bacteroidota</taxon>
        <taxon>Bacteroidia</taxon>
        <taxon>Bacteroidales</taxon>
        <taxon>Bacteroidaceae</taxon>
        <taxon>Bacteroides</taxon>
    </lineage>
</organism>
<accession>A0A174VFT9</accession>
<sequence>MDKDKQTVHYCTILSGEQWDFILEGRFSAQRQRCLHRLMTHAVRTKTVCNIKGIEIALEVGEVAASDVELAEYLGCNRKTIGKLIDCFNRLGVLTTRTNNRTSIHTLHFLTGWYIDGVLLTNPHYVRPSANVKEHADGRRTPSSDERLSQNGQSFMSDNRQCREQEADITESGAAALSSSLCSSMFSDRSADRQDGKDNADHPRIIDSGDAMPDGNHTESHNEPQDGTIGGADDTDTGTEDWRAQRADFSGTPLSWRE</sequence>
<proteinExistence type="predicted"/>
<protein>
    <recommendedName>
        <fullName evidence="4">Helix-turn-helix domain-containing protein</fullName>
    </recommendedName>
</protein>
<dbReference type="EMBL" id="CZAO01000029">
    <property type="protein sequence ID" value="CUQ33694.1"/>
    <property type="molecule type" value="Genomic_DNA"/>
</dbReference>
<feature type="region of interest" description="Disordered" evidence="1">
    <location>
        <begin position="130"/>
        <end position="170"/>
    </location>
</feature>
<dbReference type="RefSeq" id="WP_032539999.1">
    <property type="nucleotide sequence ID" value="NZ_CZAO01000029.1"/>
</dbReference>
<gene>
    <name evidence="2" type="ORF">ERS852510_04026</name>
</gene>